<dbReference type="PANTHER" id="PTHR48021:SF1">
    <property type="entry name" value="GH07001P-RELATED"/>
    <property type="match status" value="1"/>
</dbReference>
<evidence type="ECO:0000256" key="2">
    <source>
        <dbReference type="ARBA" id="ARBA00022448"/>
    </source>
</evidence>
<feature type="transmembrane region" description="Helical" evidence="12">
    <location>
        <begin position="80"/>
        <end position="100"/>
    </location>
</feature>
<keyword evidence="2 11" id="KW-0813">Transport</keyword>
<sequence length="468" mass="51260">MSNTNKVKQFLAGLAAAGGAFCVGTAMGWSSPASPRLVEEGQYFPITPNGMSWIASIVTVGGAFSCIPIGYFMNKIGRKSTMMALVIPFLLGWALIIWAQNFAMMVSGRFFLGLAGGAFCISAPQYSAEIAEKEIRGAIGSFFQLLLSAGILFSYVVGAFLSVFWLSVLCGIMPIIFAAIFIIMPESPTYLVIKNKNLQATKSLKWLRGYHYDTTQEIYELKSNLSEDCKEKNSYSIVIKERASIIGLVIGLGLLYFRQMCAINAILFYSTDIFAASGVGLSADISTIIFGIMQFFSTLAASILVDRLGRRVLLLGSIIVMTITLFAIGTFFYIQSIDPETAETLGWLPLTSLCIYILAYPVGYGGIPWLVVSEVASKKAKVFTSPICGFFAWALAFLVTLSFNDLANLFGIAQTFWIFAFASFIGILFTFFVVPETKGKSLTKIEELLSRGGRKEKQIEVNNKFVLK</sequence>
<accession>A0A9J6BNS4</accession>
<gene>
    <name evidence="14" type="ORF">PVAND_001623</name>
</gene>
<dbReference type="PANTHER" id="PTHR48021">
    <property type="match status" value="1"/>
</dbReference>
<feature type="transmembrane region" description="Helical" evidence="12">
    <location>
        <begin position="106"/>
        <end position="126"/>
    </location>
</feature>
<dbReference type="SUPFAM" id="SSF103473">
    <property type="entry name" value="MFS general substrate transporter"/>
    <property type="match status" value="1"/>
</dbReference>
<keyword evidence="5 12" id="KW-0812">Transmembrane</keyword>
<dbReference type="GO" id="GO:0051119">
    <property type="term" value="F:sugar transmembrane transporter activity"/>
    <property type="evidence" value="ECO:0007669"/>
    <property type="project" value="InterPro"/>
</dbReference>
<dbReference type="InterPro" id="IPR044775">
    <property type="entry name" value="MFS_ERD6/Tret1-like"/>
</dbReference>
<evidence type="ECO:0000256" key="6">
    <source>
        <dbReference type="ARBA" id="ARBA00022989"/>
    </source>
</evidence>
<dbReference type="InterPro" id="IPR005828">
    <property type="entry name" value="MFS_sugar_transport-like"/>
</dbReference>
<feature type="transmembrane region" description="Helical" evidence="12">
    <location>
        <begin position="163"/>
        <end position="184"/>
    </location>
</feature>
<keyword evidence="15" id="KW-1185">Reference proteome</keyword>
<reference evidence="14" key="1">
    <citation type="submission" date="2021-03" db="EMBL/GenBank/DDBJ databases">
        <title>Chromosome level genome of the anhydrobiotic midge Polypedilum vanderplanki.</title>
        <authorList>
            <person name="Yoshida Y."/>
            <person name="Kikawada T."/>
            <person name="Gusev O."/>
        </authorList>
    </citation>
    <scope>NUCLEOTIDE SEQUENCE</scope>
    <source>
        <strain evidence="14">NIAS01</strain>
        <tissue evidence="14">Whole body or cell culture</tissue>
    </source>
</reference>
<dbReference type="InterPro" id="IPR050549">
    <property type="entry name" value="MFS_Trehalose_Transporter"/>
</dbReference>
<evidence type="ECO:0000256" key="3">
    <source>
        <dbReference type="ARBA" id="ARBA00022475"/>
    </source>
</evidence>
<dbReference type="InterPro" id="IPR020846">
    <property type="entry name" value="MFS_dom"/>
</dbReference>
<evidence type="ECO:0000256" key="11">
    <source>
        <dbReference type="RuleBase" id="RU003346"/>
    </source>
</evidence>
<comment type="similarity">
    <text evidence="9">Belongs to the major facilitator superfamily. Sugar transporter (TC 2.A.1.1) family. Trehalose transporter subfamily.</text>
</comment>
<dbReference type="OrthoDB" id="6612291at2759"/>
<keyword evidence="6 12" id="KW-1133">Transmembrane helix</keyword>
<feature type="transmembrane region" description="Helical" evidence="12">
    <location>
        <begin position="346"/>
        <end position="371"/>
    </location>
</feature>
<feature type="transmembrane region" description="Helical" evidence="12">
    <location>
        <begin position="383"/>
        <end position="403"/>
    </location>
</feature>
<dbReference type="PROSITE" id="PS00216">
    <property type="entry name" value="SUGAR_TRANSPORT_1"/>
    <property type="match status" value="1"/>
</dbReference>
<dbReference type="NCBIfam" id="TIGR00879">
    <property type="entry name" value="SP"/>
    <property type="match status" value="1"/>
</dbReference>
<feature type="transmembrane region" description="Helical" evidence="12">
    <location>
        <begin position="281"/>
        <end position="305"/>
    </location>
</feature>
<feature type="transmembrane region" description="Helical" evidence="12">
    <location>
        <begin position="245"/>
        <end position="269"/>
    </location>
</feature>
<evidence type="ECO:0000256" key="5">
    <source>
        <dbReference type="ARBA" id="ARBA00022692"/>
    </source>
</evidence>
<dbReference type="Pfam" id="PF00083">
    <property type="entry name" value="Sugar_tr"/>
    <property type="match status" value="1"/>
</dbReference>
<evidence type="ECO:0000256" key="4">
    <source>
        <dbReference type="ARBA" id="ARBA00022597"/>
    </source>
</evidence>
<feature type="transmembrane region" description="Helical" evidence="12">
    <location>
        <begin position="415"/>
        <end position="434"/>
    </location>
</feature>
<organism evidence="14 15">
    <name type="scientific">Polypedilum vanderplanki</name>
    <name type="common">Sleeping chironomid midge</name>
    <dbReference type="NCBI Taxonomy" id="319348"/>
    <lineage>
        <taxon>Eukaryota</taxon>
        <taxon>Metazoa</taxon>
        <taxon>Ecdysozoa</taxon>
        <taxon>Arthropoda</taxon>
        <taxon>Hexapoda</taxon>
        <taxon>Insecta</taxon>
        <taxon>Pterygota</taxon>
        <taxon>Neoptera</taxon>
        <taxon>Endopterygota</taxon>
        <taxon>Diptera</taxon>
        <taxon>Nematocera</taxon>
        <taxon>Chironomoidea</taxon>
        <taxon>Chironomidae</taxon>
        <taxon>Chironominae</taxon>
        <taxon>Polypedilum</taxon>
        <taxon>Polypedilum</taxon>
    </lineage>
</organism>
<dbReference type="EMBL" id="JADBJN010000003">
    <property type="protein sequence ID" value="KAG5671426.1"/>
    <property type="molecule type" value="Genomic_DNA"/>
</dbReference>
<protein>
    <recommendedName>
        <fullName evidence="10">Facilitated trehalose transporter Tret1</fullName>
    </recommendedName>
</protein>
<evidence type="ECO:0000313" key="15">
    <source>
        <dbReference type="Proteomes" id="UP001107558"/>
    </source>
</evidence>
<comment type="caution">
    <text evidence="14">The sequence shown here is derived from an EMBL/GenBank/DDBJ whole genome shotgun (WGS) entry which is preliminary data.</text>
</comment>
<dbReference type="Gene3D" id="1.20.1250.20">
    <property type="entry name" value="MFS general substrate transporter like domains"/>
    <property type="match status" value="1"/>
</dbReference>
<feature type="domain" description="Major facilitator superfamily (MFS) profile" evidence="13">
    <location>
        <begin position="12"/>
        <end position="438"/>
    </location>
</feature>
<dbReference type="PROSITE" id="PS50850">
    <property type="entry name" value="MFS"/>
    <property type="match status" value="1"/>
</dbReference>
<feature type="transmembrane region" description="Helical" evidence="12">
    <location>
        <begin position="312"/>
        <end position="334"/>
    </location>
</feature>
<keyword evidence="3" id="KW-1003">Cell membrane</keyword>
<dbReference type="InterPro" id="IPR003663">
    <property type="entry name" value="Sugar/inositol_transpt"/>
</dbReference>
<dbReference type="GO" id="GO:0005886">
    <property type="term" value="C:plasma membrane"/>
    <property type="evidence" value="ECO:0007669"/>
    <property type="project" value="UniProtKB-SubCell"/>
</dbReference>
<comment type="subcellular location">
    <subcellularLocation>
        <location evidence="1">Cell membrane</location>
        <topology evidence="1">Multi-pass membrane protein</topology>
    </subcellularLocation>
</comment>
<dbReference type="CDD" id="cd17358">
    <property type="entry name" value="MFS_GLUT6_8_Class3_like"/>
    <property type="match status" value="1"/>
</dbReference>
<dbReference type="AlphaFoldDB" id="A0A9J6BNS4"/>
<evidence type="ECO:0000256" key="7">
    <source>
        <dbReference type="ARBA" id="ARBA00023136"/>
    </source>
</evidence>
<feature type="transmembrane region" description="Helical" evidence="12">
    <location>
        <begin position="138"/>
        <end position="157"/>
    </location>
</feature>
<evidence type="ECO:0000313" key="14">
    <source>
        <dbReference type="EMBL" id="KAG5671426.1"/>
    </source>
</evidence>
<keyword evidence="7 12" id="KW-0472">Membrane</keyword>
<feature type="transmembrane region" description="Helical" evidence="12">
    <location>
        <begin position="52"/>
        <end position="73"/>
    </location>
</feature>
<keyword evidence="8" id="KW-0325">Glycoprotein</keyword>
<dbReference type="FunFam" id="1.20.1250.20:FF:000055">
    <property type="entry name" value="Facilitated trehalose transporter Tret1-2 homolog"/>
    <property type="match status" value="1"/>
</dbReference>
<keyword evidence="4" id="KW-0762">Sugar transport</keyword>
<dbReference type="InterPro" id="IPR005829">
    <property type="entry name" value="Sugar_transporter_CS"/>
</dbReference>
<name>A0A9J6BNS4_POLVA</name>
<dbReference type="Proteomes" id="UP001107558">
    <property type="component" value="Chromosome 3"/>
</dbReference>
<evidence type="ECO:0000256" key="8">
    <source>
        <dbReference type="ARBA" id="ARBA00023180"/>
    </source>
</evidence>
<dbReference type="InterPro" id="IPR036259">
    <property type="entry name" value="MFS_trans_sf"/>
</dbReference>
<dbReference type="PROSITE" id="PS00217">
    <property type="entry name" value="SUGAR_TRANSPORT_2"/>
    <property type="match status" value="1"/>
</dbReference>
<evidence type="ECO:0000256" key="10">
    <source>
        <dbReference type="ARBA" id="ARBA00069106"/>
    </source>
</evidence>
<dbReference type="PRINTS" id="PR00171">
    <property type="entry name" value="SUGRTRNSPORT"/>
</dbReference>
<dbReference type="GO" id="GO:0015574">
    <property type="term" value="F:trehalose transmembrane transporter activity"/>
    <property type="evidence" value="ECO:0007669"/>
    <property type="project" value="UniProtKB-ARBA"/>
</dbReference>
<proteinExistence type="inferred from homology"/>
<evidence type="ECO:0000256" key="1">
    <source>
        <dbReference type="ARBA" id="ARBA00004651"/>
    </source>
</evidence>
<evidence type="ECO:0000259" key="13">
    <source>
        <dbReference type="PROSITE" id="PS50850"/>
    </source>
</evidence>
<evidence type="ECO:0000256" key="9">
    <source>
        <dbReference type="ARBA" id="ARBA00024348"/>
    </source>
</evidence>
<evidence type="ECO:0000256" key="12">
    <source>
        <dbReference type="SAM" id="Phobius"/>
    </source>
</evidence>